<evidence type="ECO:0000256" key="3">
    <source>
        <dbReference type="PROSITE-ProRule" id="PRU00169"/>
    </source>
</evidence>
<dbReference type="EMBL" id="FQXU01000005">
    <property type="protein sequence ID" value="SHH99917.1"/>
    <property type="molecule type" value="Genomic_DNA"/>
</dbReference>
<dbReference type="Proteomes" id="UP000184241">
    <property type="component" value="Unassembled WGS sequence"/>
</dbReference>
<dbReference type="AlphaFoldDB" id="A0A1M5XJA7"/>
<evidence type="ECO:0000256" key="1">
    <source>
        <dbReference type="ARBA" id="ARBA00018672"/>
    </source>
</evidence>
<dbReference type="Gene3D" id="3.40.50.2300">
    <property type="match status" value="1"/>
</dbReference>
<feature type="domain" description="HD-GYP" evidence="5">
    <location>
        <begin position="147"/>
        <end position="358"/>
    </location>
</feature>
<dbReference type="Gene3D" id="1.10.3210.10">
    <property type="entry name" value="Hypothetical protein af1432"/>
    <property type="match status" value="1"/>
</dbReference>
<accession>A0A1M5XJA7</accession>
<dbReference type="SMART" id="SM00448">
    <property type="entry name" value="REC"/>
    <property type="match status" value="1"/>
</dbReference>
<dbReference type="Pfam" id="PF13487">
    <property type="entry name" value="HD_5"/>
    <property type="match status" value="1"/>
</dbReference>
<feature type="domain" description="Response regulatory" evidence="4">
    <location>
        <begin position="1"/>
        <end position="120"/>
    </location>
</feature>
<keyword evidence="3" id="KW-0597">Phosphoprotein</keyword>
<dbReference type="InterPro" id="IPR001789">
    <property type="entry name" value="Sig_transdc_resp-reg_receiver"/>
</dbReference>
<comment type="function">
    <text evidence="2">May play the central regulatory role in sporulation. It may be an element of the effector pathway responsible for the activation of sporulation genes in response to nutritional stress. Spo0A may act in concert with spo0H (a sigma factor) to control the expression of some genes that are critical to the sporulation process.</text>
</comment>
<organism evidence="6 7">
    <name type="scientific">Clostridium intestinale DSM 6191</name>
    <dbReference type="NCBI Taxonomy" id="1121320"/>
    <lineage>
        <taxon>Bacteria</taxon>
        <taxon>Bacillati</taxon>
        <taxon>Bacillota</taxon>
        <taxon>Clostridia</taxon>
        <taxon>Eubacteriales</taxon>
        <taxon>Clostridiaceae</taxon>
        <taxon>Clostridium</taxon>
    </lineage>
</organism>
<dbReference type="PROSITE" id="PS51832">
    <property type="entry name" value="HD_GYP"/>
    <property type="match status" value="1"/>
</dbReference>
<dbReference type="CDD" id="cd00077">
    <property type="entry name" value="HDc"/>
    <property type="match status" value="1"/>
</dbReference>
<reference evidence="6 7" key="1">
    <citation type="submission" date="2016-11" db="EMBL/GenBank/DDBJ databases">
        <authorList>
            <person name="Jaros S."/>
            <person name="Januszkiewicz K."/>
            <person name="Wedrychowicz H."/>
        </authorList>
    </citation>
    <scope>NUCLEOTIDE SEQUENCE [LARGE SCALE GENOMIC DNA]</scope>
    <source>
        <strain evidence="6 7">DSM 6191</strain>
    </source>
</reference>
<dbReference type="InterPro" id="IPR052020">
    <property type="entry name" value="Cyclic_di-GMP/3'3'-cGAMP_PDE"/>
</dbReference>
<evidence type="ECO:0000313" key="7">
    <source>
        <dbReference type="Proteomes" id="UP000184241"/>
    </source>
</evidence>
<dbReference type="InterPro" id="IPR011006">
    <property type="entry name" value="CheY-like_superfamily"/>
</dbReference>
<dbReference type="SUPFAM" id="SSF52172">
    <property type="entry name" value="CheY-like"/>
    <property type="match status" value="1"/>
</dbReference>
<dbReference type="Pfam" id="PF00072">
    <property type="entry name" value="Response_reg"/>
    <property type="match status" value="1"/>
</dbReference>
<dbReference type="SUPFAM" id="SSF109604">
    <property type="entry name" value="HD-domain/PDEase-like"/>
    <property type="match status" value="1"/>
</dbReference>
<dbReference type="PANTHER" id="PTHR45228:SF5">
    <property type="entry name" value="CYCLIC DI-GMP PHOSPHODIESTERASE VC_1348-RELATED"/>
    <property type="match status" value="1"/>
</dbReference>
<dbReference type="PANTHER" id="PTHR45228">
    <property type="entry name" value="CYCLIC DI-GMP PHOSPHODIESTERASE TM_0186-RELATED"/>
    <property type="match status" value="1"/>
</dbReference>
<sequence>MESSKPKILIVEESEGSESEVYLSKDLYDVNEADNLESILKLSNLYSLDLILLDLTMVSLNGYELLEELKFINQVKDIPVILITEKSDENLHKGFELGAVDYVVKPINSILLNARIKNNIIVRQSQNFLKDKNKYLEMEIDRRTKEVALIQEVSIMAMASLAETRDNETGKHILRTKLYVNELANLLSKDEKYKNYLTKETIDLMVASSPLHDIGKVGIPDDILLKAGPLTKEEFEIMKTHTMIGKEAIVRAERILNKPETFLKLAKEIAHYHHEKWNGRGYPEGLAGEDIPISARIMAVADVYDALTSKRVYKEAFSHDESVEIILNDSGIHFDPGVVEAFIQLKDKFKTIGERCRD</sequence>
<gene>
    <name evidence="6" type="ORF">SAMN02745941_01463</name>
</gene>
<dbReference type="InterPro" id="IPR003607">
    <property type="entry name" value="HD/PDEase_dom"/>
</dbReference>
<dbReference type="SMART" id="SM00471">
    <property type="entry name" value="HDc"/>
    <property type="match status" value="1"/>
</dbReference>
<dbReference type="InterPro" id="IPR037522">
    <property type="entry name" value="HD_GYP_dom"/>
</dbReference>
<dbReference type="RefSeq" id="WP_073018199.1">
    <property type="nucleotide sequence ID" value="NZ_FQXU01000005.1"/>
</dbReference>
<evidence type="ECO:0000256" key="2">
    <source>
        <dbReference type="ARBA" id="ARBA00024867"/>
    </source>
</evidence>
<dbReference type="GO" id="GO:0000160">
    <property type="term" value="P:phosphorelay signal transduction system"/>
    <property type="evidence" value="ECO:0007669"/>
    <property type="project" value="InterPro"/>
</dbReference>
<feature type="modified residue" description="4-aspartylphosphate" evidence="3">
    <location>
        <position position="54"/>
    </location>
</feature>
<evidence type="ECO:0000259" key="4">
    <source>
        <dbReference type="PROSITE" id="PS50110"/>
    </source>
</evidence>
<evidence type="ECO:0000313" key="6">
    <source>
        <dbReference type="EMBL" id="SHH99917.1"/>
    </source>
</evidence>
<name>A0A1M5XJA7_9CLOT</name>
<proteinExistence type="predicted"/>
<protein>
    <recommendedName>
        <fullName evidence="1">Stage 0 sporulation protein A homolog</fullName>
    </recommendedName>
</protein>
<evidence type="ECO:0000259" key="5">
    <source>
        <dbReference type="PROSITE" id="PS51832"/>
    </source>
</evidence>
<dbReference type="PROSITE" id="PS50110">
    <property type="entry name" value="RESPONSE_REGULATORY"/>
    <property type="match status" value="1"/>
</dbReference>